<evidence type="ECO:0000256" key="2">
    <source>
        <dbReference type="ARBA" id="ARBA00004733"/>
    </source>
</evidence>
<dbReference type="RefSeq" id="WP_147101520.1">
    <property type="nucleotide sequence ID" value="NZ_VOOS01000005.1"/>
</dbReference>
<comment type="pathway">
    <text evidence="2 9">Amino-acid biosynthesis; L-tryptophan biosynthesis; L-tryptophan from chorismate: step 5/5.</text>
</comment>
<dbReference type="UniPathway" id="UPA00035">
    <property type="reaction ID" value="UER00044"/>
</dbReference>
<dbReference type="Proteomes" id="UP000321721">
    <property type="component" value="Unassembled WGS sequence"/>
</dbReference>
<evidence type="ECO:0000313" key="12">
    <source>
        <dbReference type="Proteomes" id="UP000321721"/>
    </source>
</evidence>
<evidence type="ECO:0000256" key="6">
    <source>
        <dbReference type="ARBA" id="ARBA00023141"/>
    </source>
</evidence>
<dbReference type="EMBL" id="VOOS01000005">
    <property type="protein sequence ID" value="TXB64304.1"/>
    <property type="molecule type" value="Genomic_DNA"/>
</dbReference>
<dbReference type="PANTHER" id="PTHR43406">
    <property type="entry name" value="TRYPTOPHAN SYNTHASE, ALPHA CHAIN"/>
    <property type="match status" value="1"/>
</dbReference>
<comment type="caution">
    <text evidence="11">The sequence shown here is derived from an EMBL/GenBank/DDBJ whole genome shotgun (WGS) entry which is preliminary data.</text>
</comment>
<dbReference type="GO" id="GO:0005829">
    <property type="term" value="C:cytosol"/>
    <property type="evidence" value="ECO:0007669"/>
    <property type="project" value="TreeGrafter"/>
</dbReference>
<dbReference type="FunFam" id="3.20.20.70:FF:000037">
    <property type="entry name" value="Tryptophan synthase alpha chain"/>
    <property type="match status" value="1"/>
</dbReference>
<dbReference type="InterPro" id="IPR002028">
    <property type="entry name" value="Trp_synthase_suA"/>
</dbReference>
<evidence type="ECO:0000256" key="9">
    <source>
        <dbReference type="HAMAP-Rule" id="MF_00131"/>
    </source>
</evidence>
<evidence type="ECO:0000313" key="11">
    <source>
        <dbReference type="EMBL" id="TXB64304.1"/>
    </source>
</evidence>
<feature type="active site" description="Proton acceptor" evidence="9">
    <location>
        <position position="57"/>
    </location>
</feature>
<dbReference type="GO" id="GO:0004834">
    <property type="term" value="F:tryptophan synthase activity"/>
    <property type="evidence" value="ECO:0007669"/>
    <property type="project" value="UniProtKB-UniRule"/>
</dbReference>
<name>A0A5C6RQT6_9FLAO</name>
<dbReference type="PANTHER" id="PTHR43406:SF1">
    <property type="entry name" value="TRYPTOPHAN SYNTHASE ALPHA CHAIN, CHLOROPLASTIC"/>
    <property type="match status" value="1"/>
</dbReference>
<dbReference type="AlphaFoldDB" id="A0A5C6RQT6"/>
<dbReference type="SUPFAM" id="SSF51366">
    <property type="entry name" value="Ribulose-phoshate binding barrel"/>
    <property type="match status" value="1"/>
</dbReference>
<evidence type="ECO:0000256" key="7">
    <source>
        <dbReference type="ARBA" id="ARBA00023239"/>
    </source>
</evidence>
<dbReference type="Gene3D" id="3.20.20.70">
    <property type="entry name" value="Aldolase class I"/>
    <property type="match status" value="1"/>
</dbReference>
<evidence type="ECO:0000256" key="3">
    <source>
        <dbReference type="ARBA" id="ARBA00011270"/>
    </source>
</evidence>
<comment type="function">
    <text evidence="1 9">The alpha subunit is responsible for the aldol cleavage of indoleglycerol phosphate to indole and glyceraldehyde 3-phosphate.</text>
</comment>
<keyword evidence="5 9" id="KW-0822">Tryptophan biosynthesis</keyword>
<keyword evidence="7 9" id="KW-0456">Lyase</keyword>
<dbReference type="InterPro" id="IPR011060">
    <property type="entry name" value="RibuloseP-bd_barrel"/>
</dbReference>
<dbReference type="NCBIfam" id="TIGR00262">
    <property type="entry name" value="trpA"/>
    <property type="match status" value="1"/>
</dbReference>
<evidence type="ECO:0000256" key="10">
    <source>
        <dbReference type="RuleBase" id="RU003662"/>
    </source>
</evidence>
<dbReference type="HAMAP" id="MF_00131">
    <property type="entry name" value="Trp_synth_alpha"/>
    <property type="match status" value="1"/>
</dbReference>
<organism evidence="11 12">
    <name type="scientific">Vicingus serpentipes</name>
    <dbReference type="NCBI Taxonomy" id="1926625"/>
    <lineage>
        <taxon>Bacteria</taxon>
        <taxon>Pseudomonadati</taxon>
        <taxon>Bacteroidota</taxon>
        <taxon>Flavobacteriia</taxon>
        <taxon>Flavobacteriales</taxon>
        <taxon>Vicingaceae</taxon>
        <taxon>Vicingus</taxon>
    </lineage>
</organism>
<comment type="similarity">
    <text evidence="9 10">Belongs to the TrpA family.</text>
</comment>
<sequence>MSNRLENTFKEKQNILNVYITAGFPCLNDTVDIVKELVSSGVDMVEIGMPFSDPLADGPTIQYSSEIAIENGITLELIFKQVEEIRRSVQIPIILMGYYNQMLQYGVEQFVKKATQVGVDGLIIPDMPLNIYQQEYKKLFEKYDIKMSFLITPQTADERIIEIAKESSAFLYVVSSYAITGGKSEIQNYQTEYFKKIAALNITTPKLIGFGISNAETFEQACTYADGAIIGSAFIKALTDSENIKETIKQFITSIK</sequence>
<dbReference type="CDD" id="cd04724">
    <property type="entry name" value="Tryptophan_synthase_alpha"/>
    <property type="match status" value="1"/>
</dbReference>
<dbReference type="EC" id="4.2.1.20" evidence="9"/>
<keyword evidence="12" id="KW-1185">Reference proteome</keyword>
<protein>
    <recommendedName>
        <fullName evidence="9">Tryptophan synthase alpha chain</fullName>
        <ecNumber evidence="9">4.2.1.20</ecNumber>
    </recommendedName>
</protein>
<reference evidence="11 12" key="1">
    <citation type="submission" date="2019-08" db="EMBL/GenBank/DDBJ databases">
        <title>Genome of Vicingus serpentipes NCIMB 15042.</title>
        <authorList>
            <person name="Bowman J.P."/>
        </authorList>
    </citation>
    <scope>NUCLEOTIDE SEQUENCE [LARGE SCALE GENOMIC DNA]</scope>
    <source>
        <strain evidence="11 12">NCIMB 15042</strain>
    </source>
</reference>
<feature type="active site" description="Proton acceptor" evidence="9">
    <location>
        <position position="46"/>
    </location>
</feature>
<dbReference type="PROSITE" id="PS00167">
    <property type="entry name" value="TRP_SYNTHASE_ALPHA"/>
    <property type="match status" value="1"/>
</dbReference>
<dbReference type="Pfam" id="PF00290">
    <property type="entry name" value="Trp_syntA"/>
    <property type="match status" value="1"/>
</dbReference>
<keyword evidence="6 9" id="KW-0057">Aromatic amino acid biosynthesis</keyword>
<gene>
    <name evidence="9" type="primary">trpA</name>
    <name evidence="11" type="ORF">FRY74_10955</name>
</gene>
<evidence type="ECO:0000256" key="4">
    <source>
        <dbReference type="ARBA" id="ARBA00022605"/>
    </source>
</evidence>
<evidence type="ECO:0000256" key="1">
    <source>
        <dbReference type="ARBA" id="ARBA00003365"/>
    </source>
</evidence>
<evidence type="ECO:0000256" key="8">
    <source>
        <dbReference type="ARBA" id="ARBA00049047"/>
    </source>
</evidence>
<keyword evidence="4 9" id="KW-0028">Amino-acid biosynthesis</keyword>
<dbReference type="OrthoDB" id="9804578at2"/>
<dbReference type="InterPro" id="IPR018204">
    <property type="entry name" value="Trp_synthase_alpha_AS"/>
</dbReference>
<comment type="subunit">
    <text evidence="3 9">Tetramer of two alpha and two beta chains.</text>
</comment>
<evidence type="ECO:0000256" key="5">
    <source>
        <dbReference type="ARBA" id="ARBA00022822"/>
    </source>
</evidence>
<dbReference type="InterPro" id="IPR013785">
    <property type="entry name" value="Aldolase_TIM"/>
</dbReference>
<accession>A0A5C6RQT6</accession>
<proteinExistence type="inferred from homology"/>
<comment type="catalytic activity">
    <reaction evidence="8 9">
        <text>(1S,2R)-1-C-(indol-3-yl)glycerol 3-phosphate + L-serine = D-glyceraldehyde 3-phosphate + L-tryptophan + H2O</text>
        <dbReference type="Rhea" id="RHEA:10532"/>
        <dbReference type="ChEBI" id="CHEBI:15377"/>
        <dbReference type="ChEBI" id="CHEBI:33384"/>
        <dbReference type="ChEBI" id="CHEBI:57912"/>
        <dbReference type="ChEBI" id="CHEBI:58866"/>
        <dbReference type="ChEBI" id="CHEBI:59776"/>
        <dbReference type="EC" id="4.2.1.20"/>
    </reaction>
</comment>